<organism evidence="6 7">
    <name type="scientific">Anaerocolumna jejuensis DSM 15929</name>
    <dbReference type="NCBI Taxonomy" id="1121322"/>
    <lineage>
        <taxon>Bacteria</taxon>
        <taxon>Bacillati</taxon>
        <taxon>Bacillota</taxon>
        <taxon>Clostridia</taxon>
        <taxon>Lachnospirales</taxon>
        <taxon>Lachnospiraceae</taxon>
        <taxon>Anaerocolumna</taxon>
    </lineage>
</organism>
<dbReference type="InterPro" id="IPR001789">
    <property type="entry name" value="Sig_transdc_resp-reg_receiver"/>
</dbReference>
<gene>
    <name evidence="6" type="ORF">SAMN02745136_01528</name>
</gene>
<dbReference type="AlphaFoldDB" id="A0A1M6NZP6"/>
<dbReference type="InterPro" id="IPR011006">
    <property type="entry name" value="CheY-like_superfamily"/>
</dbReference>
<dbReference type="PANTHER" id="PTHR37299:SF1">
    <property type="entry name" value="STAGE 0 SPORULATION PROTEIN A HOMOLOG"/>
    <property type="match status" value="1"/>
</dbReference>
<dbReference type="EMBL" id="FRAC01000008">
    <property type="protein sequence ID" value="SHK01146.1"/>
    <property type="molecule type" value="Genomic_DNA"/>
</dbReference>
<dbReference type="Gene3D" id="3.40.50.2300">
    <property type="match status" value="1"/>
</dbReference>
<evidence type="ECO:0000313" key="7">
    <source>
        <dbReference type="Proteomes" id="UP000184386"/>
    </source>
</evidence>
<dbReference type="SUPFAM" id="SSF52172">
    <property type="entry name" value="CheY-like"/>
    <property type="match status" value="1"/>
</dbReference>
<dbReference type="SMART" id="SM00850">
    <property type="entry name" value="LytTR"/>
    <property type="match status" value="1"/>
</dbReference>
<keyword evidence="7" id="KW-1185">Reference proteome</keyword>
<accession>A0A1M6NZP6</accession>
<feature type="domain" description="HTH LytTR-type" evidence="5">
    <location>
        <begin position="170"/>
        <end position="269"/>
    </location>
</feature>
<name>A0A1M6NZP6_9FIRM</name>
<dbReference type="PANTHER" id="PTHR37299">
    <property type="entry name" value="TRANSCRIPTIONAL REGULATOR-RELATED"/>
    <property type="match status" value="1"/>
</dbReference>
<dbReference type="Gene3D" id="2.40.50.1020">
    <property type="entry name" value="LytTr DNA-binding domain"/>
    <property type="match status" value="1"/>
</dbReference>
<dbReference type="Pfam" id="PF04397">
    <property type="entry name" value="LytTR"/>
    <property type="match status" value="1"/>
</dbReference>
<dbReference type="GO" id="GO:0003677">
    <property type="term" value="F:DNA binding"/>
    <property type="evidence" value="ECO:0007669"/>
    <property type="project" value="InterPro"/>
</dbReference>
<dbReference type="STRING" id="1121322.SAMN02745136_01528"/>
<evidence type="ECO:0000256" key="2">
    <source>
        <dbReference type="ARBA" id="ARBA00024867"/>
    </source>
</evidence>
<dbReference type="GO" id="GO:0000156">
    <property type="term" value="F:phosphorelay response regulator activity"/>
    <property type="evidence" value="ECO:0007669"/>
    <property type="project" value="InterPro"/>
</dbReference>
<protein>
    <recommendedName>
        <fullName evidence="1">Stage 0 sporulation protein A homolog</fullName>
    </recommendedName>
</protein>
<comment type="function">
    <text evidence="2">May play the central regulatory role in sporulation. It may be an element of the effector pathway responsible for the activation of sporulation genes in response to nutritional stress. Spo0A may act in concert with spo0H (a sigma factor) to control the expression of some genes that are critical to the sporulation process.</text>
</comment>
<dbReference type="InterPro" id="IPR046947">
    <property type="entry name" value="LytR-like"/>
</dbReference>
<evidence type="ECO:0000259" key="5">
    <source>
        <dbReference type="PROSITE" id="PS50930"/>
    </source>
</evidence>
<dbReference type="InterPro" id="IPR007492">
    <property type="entry name" value="LytTR_DNA-bd_dom"/>
</dbReference>
<dbReference type="Proteomes" id="UP000184386">
    <property type="component" value="Unassembled WGS sequence"/>
</dbReference>
<reference evidence="6 7" key="1">
    <citation type="submission" date="2016-11" db="EMBL/GenBank/DDBJ databases">
        <authorList>
            <person name="Jaros S."/>
            <person name="Januszkiewicz K."/>
            <person name="Wedrychowicz H."/>
        </authorList>
    </citation>
    <scope>NUCLEOTIDE SEQUENCE [LARGE SCALE GENOMIC DNA]</scope>
    <source>
        <strain evidence="6 7">DSM 15929</strain>
    </source>
</reference>
<dbReference type="SMART" id="SM00448">
    <property type="entry name" value="REC"/>
    <property type="match status" value="1"/>
</dbReference>
<dbReference type="PROSITE" id="PS50110">
    <property type="entry name" value="RESPONSE_REGULATORY"/>
    <property type="match status" value="1"/>
</dbReference>
<evidence type="ECO:0000256" key="3">
    <source>
        <dbReference type="PROSITE-ProRule" id="PRU00169"/>
    </source>
</evidence>
<evidence type="ECO:0000259" key="4">
    <source>
        <dbReference type="PROSITE" id="PS50110"/>
    </source>
</evidence>
<feature type="domain" description="Response regulatory" evidence="4">
    <location>
        <begin position="37"/>
        <end position="153"/>
    </location>
</feature>
<dbReference type="PROSITE" id="PS50930">
    <property type="entry name" value="HTH_LYTTR"/>
    <property type="match status" value="1"/>
</dbReference>
<dbReference type="Pfam" id="PF00072">
    <property type="entry name" value="Response_reg"/>
    <property type="match status" value="1"/>
</dbReference>
<evidence type="ECO:0000313" key="6">
    <source>
        <dbReference type="EMBL" id="SHK01146.1"/>
    </source>
</evidence>
<proteinExistence type="predicted"/>
<evidence type="ECO:0000256" key="1">
    <source>
        <dbReference type="ARBA" id="ARBA00018672"/>
    </source>
</evidence>
<dbReference type="OrthoDB" id="9788600at2"/>
<feature type="modified residue" description="4-aspartylphosphate" evidence="3">
    <location>
        <position position="90"/>
    </location>
</feature>
<sequence length="279" mass="33135">MHCIQKKMEARQQKGMYFHRVIDIIELITVRGDYMIRIALCDDELDELSILENVIKQYEEERNLSFRISSFRNGEELITGWENFDIVFLDIRMGGMDGMEAAKNIRKKDKQVEIIFITSHIGLTKEALSVHAFEYLEKPVRTETIYQQLDEVLEKISQNKQIYTKRKDMVEINTGKSTIRFAVDDIYYFERNDRKIRAVTKRGNYVVNETISSLEQKLKAYDFVMPHQSFVVNINHMQDYFKDEIVMTNNDIIPVAQKRSSEFKRVMRDFLQRQMDNNL</sequence>
<keyword evidence="3" id="KW-0597">Phosphoprotein</keyword>